<evidence type="ECO:0000313" key="3">
    <source>
        <dbReference type="EMBL" id="CAE6688275.1"/>
    </source>
</evidence>
<evidence type="ECO:0008006" key="5">
    <source>
        <dbReference type="Google" id="ProtNLM"/>
    </source>
</evidence>
<accession>A0ABN7KE61</accession>
<dbReference type="PROSITE" id="PS51257">
    <property type="entry name" value="PROKAR_LIPOPROTEIN"/>
    <property type="match status" value="1"/>
</dbReference>
<dbReference type="InterPro" id="IPR013517">
    <property type="entry name" value="FG-GAP"/>
</dbReference>
<name>A0ABN7KE61_9BURK</name>
<dbReference type="SUPFAM" id="SSF69318">
    <property type="entry name" value="Integrin alpha N-terminal domain"/>
    <property type="match status" value="1"/>
</dbReference>
<evidence type="ECO:0000256" key="2">
    <source>
        <dbReference type="SAM" id="SignalP"/>
    </source>
</evidence>
<protein>
    <recommendedName>
        <fullName evidence="5">VCBS repeat-containing protein</fullName>
    </recommendedName>
</protein>
<comment type="caution">
    <text evidence="3">The sequence shown here is derived from an EMBL/GenBank/DDBJ whole genome shotgun (WGS) entry which is preliminary data.</text>
</comment>
<dbReference type="Proteomes" id="UP000672526">
    <property type="component" value="Unassembled WGS sequence"/>
</dbReference>
<dbReference type="Pfam" id="PF13517">
    <property type="entry name" value="FG-GAP_3"/>
    <property type="match status" value="1"/>
</dbReference>
<sequence length="400" mass="42620">MMLKVATALAIGVSAVLVSACGGGGGSSSPASAPAAASTPAAATPIPVQKTSYLNKVTAAAALGPQTLPVEVTQSNSVAFADFFHDGTYSMVTHSLEYNPSDPSTANKYGHIHFYKSVNGQWIDHTSDILSNNVGCLHPRKAIVGDLNGDGKPDVFFACTGFDAAPYSGEQPHMLLSQPDGTYKNVTLPYTGYFHSASAADFNSNGYDDIVVTDTNVAKTPYFLTNNKDGTFSQNFTRLPKVIAYGTDGTPLGGNCPSCFAEIFTAELIDFNNSGKLDLFFGGNAPDDKQGNWVPTIFKNNGDNTYSQSNITELPYNQQFETALDILSVNGAIYTTNVHLTYDASIYGFSDVEKIVGNVNTQIYSNNAAFPNGITWLNWIIPYQGKIDSLSASYGVSVTQ</sequence>
<evidence type="ECO:0000313" key="4">
    <source>
        <dbReference type="Proteomes" id="UP000672526"/>
    </source>
</evidence>
<feature type="chain" id="PRO_5046569471" description="VCBS repeat-containing protein" evidence="2">
    <location>
        <begin position="21"/>
        <end position="400"/>
    </location>
</feature>
<gene>
    <name evidence="3" type="ORF">R69888_00093</name>
</gene>
<proteinExistence type="predicted"/>
<reference evidence="3 4" key="1">
    <citation type="submission" date="2021-02" db="EMBL/GenBank/DDBJ databases">
        <authorList>
            <person name="Vanwijnsberghe S."/>
        </authorList>
    </citation>
    <scope>NUCLEOTIDE SEQUENCE [LARGE SCALE GENOMIC DNA]</scope>
    <source>
        <strain evidence="3 4">LMG 31837</strain>
    </source>
</reference>
<feature type="signal peptide" evidence="2">
    <location>
        <begin position="1"/>
        <end position="20"/>
    </location>
</feature>
<dbReference type="InterPro" id="IPR028994">
    <property type="entry name" value="Integrin_alpha_N"/>
</dbReference>
<keyword evidence="4" id="KW-1185">Reference proteome</keyword>
<dbReference type="RefSeq" id="WP_211608639.1">
    <property type="nucleotide sequence ID" value="NZ_CAJNBK010000001.1"/>
</dbReference>
<dbReference type="PANTHER" id="PTHR44103">
    <property type="entry name" value="PROPROTEIN CONVERTASE P"/>
    <property type="match status" value="1"/>
</dbReference>
<dbReference type="PANTHER" id="PTHR44103:SF1">
    <property type="entry name" value="PROPROTEIN CONVERTASE P"/>
    <property type="match status" value="1"/>
</dbReference>
<dbReference type="Gene3D" id="2.130.10.130">
    <property type="entry name" value="Integrin alpha, N-terminal"/>
    <property type="match status" value="1"/>
</dbReference>
<keyword evidence="1 2" id="KW-0732">Signal</keyword>
<organism evidence="3 4">
    <name type="scientific">Paraburkholderia haematera</name>
    <dbReference type="NCBI Taxonomy" id="2793077"/>
    <lineage>
        <taxon>Bacteria</taxon>
        <taxon>Pseudomonadati</taxon>
        <taxon>Pseudomonadota</taxon>
        <taxon>Betaproteobacteria</taxon>
        <taxon>Burkholderiales</taxon>
        <taxon>Burkholderiaceae</taxon>
        <taxon>Paraburkholderia</taxon>
    </lineage>
</organism>
<evidence type="ECO:0000256" key="1">
    <source>
        <dbReference type="ARBA" id="ARBA00022729"/>
    </source>
</evidence>
<dbReference type="EMBL" id="CAJNBK010000001">
    <property type="protein sequence ID" value="CAE6688275.1"/>
    <property type="molecule type" value="Genomic_DNA"/>
</dbReference>